<dbReference type="InterPro" id="IPR037883">
    <property type="entry name" value="Knr4/Smi1-like_sf"/>
</dbReference>
<name>A0A316WNG2_9FLAO</name>
<proteinExistence type="predicted"/>
<dbReference type="SUPFAM" id="SSF160631">
    <property type="entry name" value="SMI1/KNR4-like"/>
    <property type="match status" value="1"/>
</dbReference>
<gene>
    <name evidence="1" type="ORF">C1634_008135</name>
</gene>
<dbReference type="EMBL" id="PPEG02000003">
    <property type="protein sequence ID" value="PWN62737.1"/>
    <property type="molecule type" value="Genomic_DNA"/>
</dbReference>
<evidence type="ECO:0008006" key="3">
    <source>
        <dbReference type="Google" id="ProtNLM"/>
    </source>
</evidence>
<evidence type="ECO:0000313" key="1">
    <source>
        <dbReference type="EMBL" id="PWN62737.1"/>
    </source>
</evidence>
<accession>A0A316WNG2</accession>
<reference evidence="1 2" key="1">
    <citation type="submission" date="2018-04" db="EMBL/GenBank/DDBJ databases">
        <title>Chryseobacterium oncorhynchi 701B-08T from rainbow trout, and Chryseobacterium viscerum 687B-08T from diseased fish.</title>
        <authorList>
            <person name="Jeong J.-J."/>
            <person name="Lee Y.J."/>
            <person name="Pathiraja D."/>
            <person name="Park B."/>
            <person name="Choi I.-G."/>
            <person name="Kim K.D."/>
        </authorList>
    </citation>
    <scope>NUCLEOTIDE SEQUENCE [LARGE SCALE GENOMIC DNA]</scope>
    <source>
        <strain evidence="1 2">687B-08</strain>
    </source>
</reference>
<comment type="caution">
    <text evidence="1">The sequence shown here is derived from an EMBL/GenBank/DDBJ whole genome shotgun (WGS) entry which is preliminary data.</text>
</comment>
<dbReference type="RefSeq" id="WP_103235443.1">
    <property type="nucleotide sequence ID" value="NZ_PPEG02000003.1"/>
</dbReference>
<dbReference type="Proteomes" id="UP000236413">
    <property type="component" value="Unassembled WGS sequence"/>
</dbReference>
<protein>
    <recommendedName>
        <fullName evidence="3">SMI1/KNR4 family protein</fullName>
    </recommendedName>
</protein>
<dbReference type="AlphaFoldDB" id="A0A316WNG2"/>
<organism evidence="1 2">
    <name type="scientific">Chryseobacterium viscerum</name>
    <dbReference type="NCBI Taxonomy" id="1037377"/>
    <lineage>
        <taxon>Bacteria</taxon>
        <taxon>Pseudomonadati</taxon>
        <taxon>Bacteroidota</taxon>
        <taxon>Flavobacteriia</taxon>
        <taxon>Flavobacteriales</taxon>
        <taxon>Weeksellaceae</taxon>
        <taxon>Chryseobacterium group</taxon>
        <taxon>Chryseobacterium</taxon>
    </lineage>
</organism>
<evidence type="ECO:0000313" key="2">
    <source>
        <dbReference type="Proteomes" id="UP000236413"/>
    </source>
</evidence>
<sequence length="162" mass="19417">MSSFTLLTLEEISSKILKEKTPLQNFPKTITFPFSERYKDWVTQMNTTEISSETILYNSVDAVNENKEFALPNYWCFACNGQGDRWFFNTDDEVFFYDHDYDEKLEPMNINFEEWLQMAFIVGQLDVYFDEYDTIPKSIKQEFFQILNRIHPTLSDRYPFIL</sequence>
<dbReference type="Gene3D" id="3.40.1580.10">
    <property type="entry name" value="SMI1/KNR4-like"/>
    <property type="match status" value="1"/>
</dbReference>